<dbReference type="InterPro" id="IPR046883">
    <property type="entry name" value="T6SS_FHA_C"/>
</dbReference>
<keyword evidence="4" id="KW-1185">Reference proteome</keyword>
<evidence type="ECO:0000313" key="3">
    <source>
        <dbReference type="EMBL" id="AKF08815.1"/>
    </source>
</evidence>
<reference evidence="3 4" key="1">
    <citation type="submission" date="2015-03" db="EMBL/GenBank/DDBJ databases">
        <title>Genome assembly of Sandaracinus amylolyticus DSM 53668.</title>
        <authorList>
            <person name="Sharma G."/>
            <person name="Subramanian S."/>
        </authorList>
    </citation>
    <scope>NUCLEOTIDE SEQUENCE [LARGE SCALE GENOMIC DNA]</scope>
    <source>
        <strain evidence="3 4">DSM 53668</strain>
    </source>
</reference>
<dbReference type="SUPFAM" id="SSF49879">
    <property type="entry name" value="SMAD/FHA domain"/>
    <property type="match status" value="1"/>
</dbReference>
<dbReference type="AlphaFoldDB" id="A0A0F6W6X1"/>
<evidence type="ECO:0000313" key="4">
    <source>
        <dbReference type="Proteomes" id="UP000034883"/>
    </source>
</evidence>
<dbReference type="EMBL" id="CP011125">
    <property type="protein sequence ID" value="AKF08815.1"/>
    <property type="molecule type" value="Genomic_DNA"/>
</dbReference>
<evidence type="ECO:0000259" key="2">
    <source>
        <dbReference type="PROSITE" id="PS50006"/>
    </source>
</evidence>
<evidence type="ECO:0000256" key="1">
    <source>
        <dbReference type="SAM" id="MobiDB-lite"/>
    </source>
</evidence>
<dbReference type="InterPro" id="IPR050923">
    <property type="entry name" value="Cell_Proc_Reg/RNA_Proc"/>
</dbReference>
<dbReference type="Pfam" id="PF20232">
    <property type="entry name" value="T6SS_FHA_C"/>
    <property type="match status" value="1"/>
</dbReference>
<dbReference type="SMART" id="SM00240">
    <property type="entry name" value="FHA"/>
    <property type="match status" value="1"/>
</dbReference>
<dbReference type="RefSeq" id="WP_053235918.1">
    <property type="nucleotide sequence ID" value="NZ_CP011125.1"/>
</dbReference>
<dbReference type="InterPro" id="IPR000253">
    <property type="entry name" value="FHA_dom"/>
</dbReference>
<proteinExistence type="predicted"/>
<dbReference type="CDD" id="cd00060">
    <property type="entry name" value="FHA"/>
    <property type="match status" value="1"/>
</dbReference>
<dbReference type="PROSITE" id="PS50006">
    <property type="entry name" value="FHA_DOMAIN"/>
    <property type="match status" value="1"/>
</dbReference>
<feature type="region of interest" description="Disordered" evidence="1">
    <location>
        <begin position="408"/>
        <end position="436"/>
    </location>
</feature>
<accession>A0A0F6W6X1</accession>
<gene>
    <name evidence="3" type="ORF">DB32_005964</name>
</gene>
<dbReference type="InterPro" id="IPR032030">
    <property type="entry name" value="YscD_cytoplasmic_dom"/>
</dbReference>
<protein>
    <recommendedName>
        <fullName evidence="2">FHA domain-containing protein</fullName>
    </recommendedName>
</protein>
<dbReference type="STRING" id="927083.DB32_005964"/>
<dbReference type="Gene3D" id="2.60.200.20">
    <property type="match status" value="1"/>
</dbReference>
<organism evidence="3 4">
    <name type="scientific">Sandaracinus amylolyticus</name>
    <dbReference type="NCBI Taxonomy" id="927083"/>
    <lineage>
        <taxon>Bacteria</taxon>
        <taxon>Pseudomonadati</taxon>
        <taxon>Myxococcota</taxon>
        <taxon>Polyangia</taxon>
        <taxon>Polyangiales</taxon>
        <taxon>Sandaracinaceae</taxon>
        <taxon>Sandaracinus</taxon>
    </lineage>
</organism>
<sequence length="436" mass="47564">MELRVAIHDPRTGVDEEAFFRISPIRIGRNALNDLLLDEPSVSQWHAQLAFDEHHVWFTDVGSSNGSVVDMQRVAAHHAVAVHAETRVEVGPVVLRVSRAADGERRSRRVAMGGAMPDDLRTAISMIDVTRISGDDLATEGVGNDAQTALASSAMSQLQYLRTLLAAVEPARRAYLEVLADQIESLPSASRQKIIPQLARELPELSRLPEYVEIAARHGVDGMSVKEVTAREWLEKLAGVPLTGPHGEDVDDARVLARVAALLQTFAQSLFELMRAKEHVARELGLGSGDGVPQSGQEILAYLCDFRVDGEERVGALTRVFADLAMHQIAMVSATREGVRSLIEEISPQAVGARAKGGGLLDLLPLRGASLWDLYTRVHADLAEGDRFARHVFGARFSRAYLAITGRRAQQRDAAPPPPPPTTVPEQQSIPVTRIR</sequence>
<dbReference type="OrthoDB" id="5522831at2"/>
<dbReference type="PANTHER" id="PTHR23308">
    <property type="entry name" value="NUCLEAR INHIBITOR OF PROTEIN PHOSPHATASE-1"/>
    <property type="match status" value="1"/>
</dbReference>
<dbReference type="Proteomes" id="UP000034883">
    <property type="component" value="Chromosome"/>
</dbReference>
<name>A0A0F6W6X1_9BACT</name>
<dbReference type="KEGG" id="samy:DB32_005964"/>
<dbReference type="Pfam" id="PF16697">
    <property type="entry name" value="Yop-YscD_cpl"/>
    <property type="match status" value="1"/>
</dbReference>
<feature type="compositionally biased region" description="Polar residues" evidence="1">
    <location>
        <begin position="426"/>
        <end position="436"/>
    </location>
</feature>
<feature type="domain" description="FHA" evidence="2">
    <location>
        <begin position="25"/>
        <end position="74"/>
    </location>
</feature>
<dbReference type="InterPro" id="IPR008984">
    <property type="entry name" value="SMAD_FHA_dom_sf"/>
</dbReference>